<dbReference type="EMBL" id="RRYP01008500">
    <property type="protein sequence ID" value="TNV79734.1"/>
    <property type="molecule type" value="Genomic_DNA"/>
</dbReference>
<proteinExistence type="predicted"/>
<dbReference type="Proteomes" id="UP000785679">
    <property type="component" value="Unassembled WGS sequence"/>
</dbReference>
<dbReference type="AlphaFoldDB" id="A0A8J8NT04"/>
<organism evidence="1 2">
    <name type="scientific">Halteria grandinella</name>
    <dbReference type="NCBI Taxonomy" id="5974"/>
    <lineage>
        <taxon>Eukaryota</taxon>
        <taxon>Sar</taxon>
        <taxon>Alveolata</taxon>
        <taxon>Ciliophora</taxon>
        <taxon>Intramacronucleata</taxon>
        <taxon>Spirotrichea</taxon>
        <taxon>Stichotrichia</taxon>
        <taxon>Sporadotrichida</taxon>
        <taxon>Halteriidae</taxon>
        <taxon>Halteria</taxon>
    </lineage>
</organism>
<accession>A0A8J8NT04</accession>
<comment type="caution">
    <text evidence="1">The sequence shown here is derived from an EMBL/GenBank/DDBJ whole genome shotgun (WGS) entry which is preliminary data.</text>
</comment>
<evidence type="ECO:0000313" key="1">
    <source>
        <dbReference type="EMBL" id="TNV79734.1"/>
    </source>
</evidence>
<reference evidence="1" key="1">
    <citation type="submission" date="2019-06" db="EMBL/GenBank/DDBJ databases">
        <authorList>
            <person name="Zheng W."/>
        </authorList>
    </citation>
    <scope>NUCLEOTIDE SEQUENCE</scope>
    <source>
        <strain evidence="1">QDHG01</strain>
    </source>
</reference>
<name>A0A8J8NT04_HALGN</name>
<evidence type="ECO:0000313" key="2">
    <source>
        <dbReference type="Proteomes" id="UP000785679"/>
    </source>
</evidence>
<gene>
    <name evidence="1" type="ORF">FGO68_gene15646</name>
</gene>
<keyword evidence="2" id="KW-1185">Reference proteome</keyword>
<sequence>MESKPYSWTVATAVRDLQTSFLGFYALTRLKHIRDNINKPEQKQVIELLPESHFESKYGAIIRQEQERKEREREEWLKIVRKETPHIKQMKSILKWKRNYLDHLADPLKHLIFHYLTPNDHLLSINGLSTSQKRALENMEKRGVGYLFIPRNLREGGFKHGYFEGLVRGASRFNLIVRQFTEIMGQLKALDQLMQASEQFLPTYDMLYLESKVALKYFIPSVHIPELSNYAFPPPRIPIINNFYLHKIHFTMEEITKGEDQIAKTDGVQIMCQSLAIQECSIPAQIICCFNRITTLQLIRVGIVQESINRTKLGHLVEQLRHLYIERVSVISDIPSFPTDPISKRPLSLSDLGALFFNSPHRPFKLTQGFISLSTPLPNNPQLLSKFFTNNMTLKVTKVDMKQLIETVLAYKGACREMVIITGELVVPRKPGQKQGAEYRGEGEISRYASEQRVAFQSMLSTMQIAMNIDSLVLDNEDGVAINVSHMQVLQGRVVDVRVKVKFDWKQSILTII</sequence>
<protein>
    <submittedName>
        <fullName evidence="1">Uncharacterized protein</fullName>
    </submittedName>
</protein>